<dbReference type="Proteomes" id="UP000662185">
    <property type="component" value="Unassembled WGS sequence"/>
</dbReference>
<sequence length="102" mass="11793">MTQSIYSPLYLQIYHREGTTWSFYPGKVFYNTHGIATDLDSTLQRNGLTKTKVLIELFRVNGGKNGYYIANIRDKQYYYCGSDWADVKVKLRQLGIGKDDPN</sequence>
<comment type="caution">
    <text evidence="1">The sequence shown here is derived from an EMBL/GenBank/DDBJ whole genome shotgun (WGS) entry which is preliminary data.</text>
</comment>
<dbReference type="RefSeq" id="WP_190562153.1">
    <property type="nucleotide sequence ID" value="NZ_JACJQU010000010.1"/>
</dbReference>
<evidence type="ECO:0000313" key="1">
    <source>
        <dbReference type="EMBL" id="MBD2295101.1"/>
    </source>
</evidence>
<organism evidence="1 2">
    <name type="scientific">Anabaena sphaerica FACHB-251</name>
    <dbReference type="NCBI Taxonomy" id="2692883"/>
    <lineage>
        <taxon>Bacteria</taxon>
        <taxon>Bacillati</taxon>
        <taxon>Cyanobacteriota</taxon>
        <taxon>Cyanophyceae</taxon>
        <taxon>Nostocales</taxon>
        <taxon>Nostocaceae</taxon>
        <taxon>Anabaena</taxon>
    </lineage>
</organism>
<dbReference type="EMBL" id="JACJQU010000010">
    <property type="protein sequence ID" value="MBD2295101.1"/>
    <property type="molecule type" value="Genomic_DNA"/>
</dbReference>
<gene>
    <name evidence="1" type="ORF">H6G06_16840</name>
</gene>
<keyword evidence="2" id="KW-1185">Reference proteome</keyword>
<reference evidence="2" key="1">
    <citation type="journal article" date="2020" name="ISME J.">
        <title>Comparative genomics reveals insights into cyanobacterial evolution and habitat adaptation.</title>
        <authorList>
            <person name="Chen M.Y."/>
            <person name="Teng W.K."/>
            <person name="Zhao L."/>
            <person name="Hu C.X."/>
            <person name="Zhou Y.K."/>
            <person name="Han B.P."/>
            <person name="Song L.R."/>
            <person name="Shu W.S."/>
        </authorList>
    </citation>
    <scope>NUCLEOTIDE SEQUENCE [LARGE SCALE GENOMIC DNA]</scope>
    <source>
        <strain evidence="2">FACHB-251</strain>
    </source>
</reference>
<name>A0A927A2C5_9NOST</name>
<dbReference type="AlphaFoldDB" id="A0A927A2C5"/>
<accession>A0A927A2C5</accession>
<evidence type="ECO:0000313" key="2">
    <source>
        <dbReference type="Proteomes" id="UP000662185"/>
    </source>
</evidence>
<proteinExistence type="predicted"/>
<protein>
    <submittedName>
        <fullName evidence="1">Uncharacterized protein</fullName>
    </submittedName>
</protein>